<dbReference type="Proteomes" id="UP000474630">
    <property type="component" value="Chromosome"/>
</dbReference>
<accession>A0A6C0RA80</accession>
<name>A0A6C0RA80_9BACT</name>
<reference evidence="2 3" key="1">
    <citation type="submission" date="2020-02" db="EMBL/GenBank/DDBJ databases">
        <title>Genome sequencing for Draconibacterium sp. strain M1.</title>
        <authorList>
            <person name="Park S.-J."/>
        </authorList>
    </citation>
    <scope>NUCLEOTIDE SEQUENCE [LARGE SCALE GENOMIC DNA]</scope>
    <source>
        <strain evidence="2 3">M1</strain>
    </source>
</reference>
<protein>
    <submittedName>
        <fullName evidence="2">SusD/RagB family nutrient-binding outer membrane lipoprotein</fullName>
    </submittedName>
</protein>
<gene>
    <name evidence="2" type="ORF">G0Q07_05980</name>
</gene>
<sequence length="483" mass="52365">MKKIFIALLSIVLLGTGCDNIDFGDTNKNVNGPAEVNTAAMLSGAMTNFGDDRGRPYRITPALYTQYLVQYVYNDEMLYADGAGSWSNYYVQELSNVQEVINVLSDPESAASPTVLANGSIENQMAVALIWKSVIFKRVTDLFGNVPYSEGLNPDILTPVYDSQQAIYNGMIADVKAARDMIDASAAGATGDVIYGGDMEMWQKFANSFLVNLGMQLTKADASLAQSTVTEALSSSLGVLESASEDALYTYDVPNGFTNPWNWMRPADYGVAAEFISALKGTGFTSNTMMDDRIEYVTDNTSVPGHAYGLRDYPDTENTAPVATIVIDPATQLPILTSAYTYLQRAEAAARGWTSEDAGEMLKAGIMSSYERGAALYGVEIGDGAAYADARIADMATAGDLTVIAEEKWVDLFPLGYDSWSEWRRTGIPAFTPAADAVNDGQIPRRYNYPNNEPSLNNAGYSSGVSALSPSTDNNTSRFWWDQ</sequence>
<dbReference type="AlphaFoldDB" id="A0A6C0RA80"/>
<dbReference type="InterPro" id="IPR011990">
    <property type="entry name" value="TPR-like_helical_dom_sf"/>
</dbReference>
<keyword evidence="3" id="KW-1185">Reference proteome</keyword>
<evidence type="ECO:0000256" key="1">
    <source>
        <dbReference type="SAM" id="MobiDB-lite"/>
    </source>
</evidence>
<feature type="region of interest" description="Disordered" evidence="1">
    <location>
        <begin position="460"/>
        <end position="483"/>
    </location>
</feature>
<keyword evidence="2" id="KW-0449">Lipoprotein</keyword>
<dbReference type="KEGG" id="drc:G0Q07_05980"/>
<dbReference type="RefSeq" id="WP_163345227.1">
    <property type="nucleotide sequence ID" value="NZ_CP048409.1"/>
</dbReference>
<dbReference type="SUPFAM" id="SSF48452">
    <property type="entry name" value="TPR-like"/>
    <property type="match status" value="1"/>
</dbReference>
<evidence type="ECO:0000313" key="2">
    <source>
        <dbReference type="EMBL" id="QIA07300.1"/>
    </source>
</evidence>
<dbReference type="Gene3D" id="1.25.40.390">
    <property type="match status" value="1"/>
</dbReference>
<organism evidence="2 3">
    <name type="scientific">Draconibacterium halophilum</name>
    <dbReference type="NCBI Taxonomy" id="2706887"/>
    <lineage>
        <taxon>Bacteria</taxon>
        <taxon>Pseudomonadati</taxon>
        <taxon>Bacteroidota</taxon>
        <taxon>Bacteroidia</taxon>
        <taxon>Marinilabiliales</taxon>
        <taxon>Prolixibacteraceae</taxon>
        <taxon>Draconibacterium</taxon>
    </lineage>
</organism>
<dbReference type="InterPro" id="IPR041662">
    <property type="entry name" value="SusD-like_2"/>
</dbReference>
<proteinExistence type="predicted"/>
<evidence type="ECO:0000313" key="3">
    <source>
        <dbReference type="Proteomes" id="UP000474630"/>
    </source>
</evidence>
<dbReference type="Pfam" id="PF12771">
    <property type="entry name" value="SusD-like_2"/>
    <property type="match status" value="1"/>
</dbReference>
<dbReference type="PROSITE" id="PS51257">
    <property type="entry name" value="PROKAR_LIPOPROTEIN"/>
    <property type="match status" value="1"/>
</dbReference>
<dbReference type="EMBL" id="CP048409">
    <property type="protein sequence ID" value="QIA07300.1"/>
    <property type="molecule type" value="Genomic_DNA"/>
</dbReference>